<reference evidence="1" key="1">
    <citation type="submission" date="2022-04" db="EMBL/GenBank/DDBJ databases">
        <title>Tomato heritable bacteria conferring resistance against bacterial wilt.</title>
        <authorList>
            <person name="Yin J."/>
        </authorList>
    </citation>
    <scope>NUCLEOTIDE SEQUENCE</scope>
    <source>
        <strain evidence="1">Cra20</strain>
    </source>
</reference>
<organism evidence="1">
    <name type="scientific">Sphingomonas psychrotolerans</name>
    <dbReference type="NCBI Taxonomy" id="1327635"/>
    <lineage>
        <taxon>Bacteria</taxon>
        <taxon>Pseudomonadati</taxon>
        <taxon>Pseudomonadota</taxon>
        <taxon>Alphaproteobacteria</taxon>
        <taxon>Sphingomonadales</taxon>
        <taxon>Sphingomonadaceae</taxon>
        <taxon>Sphingomonas</taxon>
    </lineage>
</organism>
<dbReference type="EMBL" id="JALMLT010000002">
    <property type="protein sequence ID" value="MDT8758756.1"/>
    <property type="molecule type" value="Genomic_DNA"/>
</dbReference>
<evidence type="ECO:0000313" key="1">
    <source>
        <dbReference type="EMBL" id="MDT8758756.1"/>
    </source>
</evidence>
<protein>
    <submittedName>
        <fullName evidence="1">Uncharacterized protein</fullName>
    </submittedName>
</protein>
<sequence>MSSIQAVSHASDRVMAALISGLELEFGRGAAEGLAQRFLAAEECDLHWDARVEERWIGAYESADSDDFELDRVAICGRIDGHWFAAMCIVDGDGRAHGMIGKRRFRSAEAARQVFALAH</sequence>
<accession>A0ABU3N3B7</accession>
<gene>
    <name evidence="1" type="ORF">MZO42_08600</name>
</gene>
<proteinExistence type="predicted"/>
<comment type="caution">
    <text evidence="1">The sequence shown here is derived from an EMBL/GenBank/DDBJ whole genome shotgun (WGS) entry which is preliminary data.</text>
</comment>
<name>A0ABU3N3B7_9SPHN</name>